<evidence type="ECO:0000256" key="4">
    <source>
        <dbReference type="ARBA" id="ARBA00022777"/>
    </source>
</evidence>
<dbReference type="InterPro" id="IPR008271">
    <property type="entry name" value="Ser/Thr_kinase_AS"/>
</dbReference>
<evidence type="ECO:0000256" key="2">
    <source>
        <dbReference type="ARBA" id="ARBA00022679"/>
    </source>
</evidence>
<dbReference type="InterPro" id="IPR000719">
    <property type="entry name" value="Prot_kinase_dom"/>
</dbReference>
<evidence type="ECO:0000256" key="5">
    <source>
        <dbReference type="ARBA" id="ARBA00022840"/>
    </source>
</evidence>
<dbReference type="GO" id="GO:0004674">
    <property type="term" value="F:protein serine/threonine kinase activity"/>
    <property type="evidence" value="ECO:0007669"/>
    <property type="project" value="UniProtKB-KW"/>
</dbReference>
<dbReference type="PANTHER" id="PTHR24058">
    <property type="entry name" value="DUAL SPECIFICITY PROTEIN KINASE"/>
    <property type="match status" value="1"/>
</dbReference>
<keyword evidence="1 7" id="KW-0723">Serine/threonine-protein kinase</keyword>
<feature type="binding site" evidence="6">
    <location>
        <position position="190"/>
    </location>
    <ligand>
        <name>ATP</name>
        <dbReference type="ChEBI" id="CHEBI:30616"/>
    </ligand>
</feature>
<name>A0AAV9XUH7_9CRYT</name>
<dbReference type="InterPro" id="IPR011009">
    <property type="entry name" value="Kinase-like_dom_sf"/>
</dbReference>
<dbReference type="EMBL" id="JAWDEY010000033">
    <property type="protein sequence ID" value="KAK6588405.1"/>
    <property type="molecule type" value="Genomic_DNA"/>
</dbReference>
<evidence type="ECO:0000256" key="8">
    <source>
        <dbReference type="SAM" id="MobiDB-lite"/>
    </source>
</evidence>
<feature type="domain" description="Protein kinase" evidence="9">
    <location>
        <begin position="161"/>
        <end position="471"/>
    </location>
</feature>
<comment type="caution">
    <text evidence="10">The sequence shown here is derived from an EMBL/GenBank/DDBJ whole genome shotgun (WGS) entry which is preliminary data.</text>
</comment>
<proteinExistence type="inferred from homology"/>
<dbReference type="PROSITE" id="PS00107">
    <property type="entry name" value="PROTEIN_KINASE_ATP"/>
    <property type="match status" value="1"/>
</dbReference>
<accession>A0AAV9XUH7</accession>
<sequence length="476" mass="54498">MLRRSSFSRSPSPEVNEECSGVLDSEKNENTTIENNSAVSVSVPNLEIQCCTNYSSTKGELSNSIRPSEVCCFSSKGSQYSNENYVKITNKNDNHSYYSNLNEFGEVDDMFNSENDDYENVEEEQKTQPSFNPRYNKRLECEDDEGYYVSYIGEVIGNKYKVCSNSIGKGVFSSVIKCTNLNTRNEVAIKIIRLNDMMKSAGEKEFEMLKLLRGTPNVVQVQESFIHQGHFCIVFEWLNETLKSCMNKVSKHNISKVRNLAKQIFVGIKHIHDKGYIHTDIKPDNILVDSERMNFKISDFGNAIKESEAAPASYLVSRFYRPPEVIIGSLTPFRKSVDIWSIGCVLYECFTGNVLFKGKSNNDMIKLIIELRGNFPKKMLKQGVFSRNHFSSDFEKLIWKNRQDMTQFINNSKSDLTIFQSISINIQNKKELFSDMEITLIKRLSNLIEKCLVIDPKKRISAKEALEHPFFSDLSS</sequence>
<dbReference type="PANTHER" id="PTHR24058:SF103">
    <property type="entry name" value="SERINE_THREONINE-PROTEIN KINASE PRP4 HOMOLOG"/>
    <property type="match status" value="1"/>
</dbReference>
<keyword evidence="3 6" id="KW-0547">Nucleotide-binding</keyword>
<dbReference type="Gene3D" id="3.30.200.20">
    <property type="entry name" value="Phosphorylase Kinase, domain 1"/>
    <property type="match status" value="1"/>
</dbReference>
<dbReference type="PROSITE" id="PS00108">
    <property type="entry name" value="PROTEIN_KINASE_ST"/>
    <property type="match status" value="1"/>
</dbReference>
<evidence type="ECO:0000256" key="7">
    <source>
        <dbReference type="RuleBase" id="RU000304"/>
    </source>
</evidence>
<protein>
    <recommendedName>
        <fullName evidence="9">Protein kinase domain-containing protein</fullName>
    </recommendedName>
</protein>
<dbReference type="InterPro" id="IPR017441">
    <property type="entry name" value="Protein_kinase_ATP_BS"/>
</dbReference>
<keyword evidence="5 6" id="KW-0067">ATP-binding</keyword>
<dbReference type="Proteomes" id="UP001311799">
    <property type="component" value="Unassembled WGS sequence"/>
</dbReference>
<dbReference type="Pfam" id="PF00069">
    <property type="entry name" value="Pkinase"/>
    <property type="match status" value="1"/>
</dbReference>
<evidence type="ECO:0000313" key="10">
    <source>
        <dbReference type="EMBL" id="KAK6588405.1"/>
    </source>
</evidence>
<keyword evidence="2" id="KW-0808">Transferase</keyword>
<evidence type="ECO:0000256" key="6">
    <source>
        <dbReference type="PROSITE-ProRule" id="PRU10141"/>
    </source>
</evidence>
<keyword evidence="11" id="KW-1185">Reference proteome</keyword>
<dbReference type="Gene3D" id="1.10.510.10">
    <property type="entry name" value="Transferase(Phosphotransferase) domain 1"/>
    <property type="match status" value="1"/>
</dbReference>
<dbReference type="AlphaFoldDB" id="A0AAV9XUH7"/>
<dbReference type="GO" id="GO:0005524">
    <property type="term" value="F:ATP binding"/>
    <property type="evidence" value="ECO:0007669"/>
    <property type="project" value="UniProtKB-UniRule"/>
</dbReference>
<gene>
    <name evidence="10" type="ORF">RS030_5703</name>
</gene>
<evidence type="ECO:0000256" key="1">
    <source>
        <dbReference type="ARBA" id="ARBA00022527"/>
    </source>
</evidence>
<dbReference type="SMART" id="SM00220">
    <property type="entry name" value="S_TKc"/>
    <property type="match status" value="1"/>
</dbReference>
<keyword evidence="4" id="KW-0418">Kinase</keyword>
<dbReference type="PROSITE" id="PS50011">
    <property type="entry name" value="PROTEIN_KINASE_DOM"/>
    <property type="match status" value="1"/>
</dbReference>
<organism evidence="10 11">
    <name type="scientific">Cryptosporidium xiaoi</name>
    <dbReference type="NCBI Taxonomy" id="659607"/>
    <lineage>
        <taxon>Eukaryota</taxon>
        <taxon>Sar</taxon>
        <taxon>Alveolata</taxon>
        <taxon>Apicomplexa</taxon>
        <taxon>Conoidasida</taxon>
        <taxon>Coccidia</taxon>
        <taxon>Eucoccidiorida</taxon>
        <taxon>Eimeriorina</taxon>
        <taxon>Cryptosporidiidae</taxon>
        <taxon>Cryptosporidium</taxon>
    </lineage>
</organism>
<feature type="compositionally biased region" description="Low complexity" evidence="8">
    <location>
        <begin position="1"/>
        <end position="13"/>
    </location>
</feature>
<dbReference type="InterPro" id="IPR050494">
    <property type="entry name" value="Ser_Thr_dual-spec_kinase"/>
</dbReference>
<feature type="region of interest" description="Disordered" evidence="8">
    <location>
        <begin position="1"/>
        <end position="22"/>
    </location>
</feature>
<evidence type="ECO:0000313" key="11">
    <source>
        <dbReference type="Proteomes" id="UP001311799"/>
    </source>
</evidence>
<evidence type="ECO:0000259" key="9">
    <source>
        <dbReference type="PROSITE" id="PS50011"/>
    </source>
</evidence>
<evidence type="ECO:0000256" key="3">
    <source>
        <dbReference type="ARBA" id="ARBA00022741"/>
    </source>
</evidence>
<reference evidence="10 11" key="1">
    <citation type="submission" date="2023-10" db="EMBL/GenBank/DDBJ databases">
        <title>Comparative genomics analysis reveals potential genetic determinants of host preference in Cryptosporidium xiaoi.</title>
        <authorList>
            <person name="Xiao L."/>
            <person name="Li J."/>
        </authorList>
    </citation>
    <scope>NUCLEOTIDE SEQUENCE [LARGE SCALE GENOMIC DNA]</scope>
    <source>
        <strain evidence="10 11">52996</strain>
    </source>
</reference>
<dbReference type="SUPFAM" id="SSF56112">
    <property type="entry name" value="Protein kinase-like (PK-like)"/>
    <property type="match status" value="1"/>
</dbReference>
<comment type="similarity">
    <text evidence="7">Belongs to the protein kinase superfamily.</text>
</comment>